<dbReference type="InterPro" id="IPR047255">
    <property type="entry name" value="C2D_MCTP_PRT_plant"/>
</dbReference>
<dbReference type="Proteomes" id="UP001295469">
    <property type="component" value="Chromosome A04"/>
</dbReference>
<feature type="domain" description="C2" evidence="10">
    <location>
        <begin position="49"/>
        <end position="181"/>
    </location>
</feature>
<dbReference type="SMART" id="SM00239">
    <property type="entry name" value="C2"/>
    <property type="match status" value="1"/>
</dbReference>
<dbReference type="GO" id="GO:0016020">
    <property type="term" value="C:membrane"/>
    <property type="evidence" value="ECO:0007669"/>
    <property type="project" value="UniProtKB-SubCell"/>
</dbReference>
<dbReference type="Pfam" id="PF08372">
    <property type="entry name" value="PRT_C"/>
    <property type="match status" value="1"/>
</dbReference>
<evidence type="ECO:0000313" key="12">
    <source>
        <dbReference type="EMBL" id="CDY35342.1"/>
    </source>
</evidence>
<protein>
    <submittedName>
        <fullName evidence="11">(rape) hypothetical protein</fullName>
    </submittedName>
    <submittedName>
        <fullName evidence="12">BnaA04g15050D protein</fullName>
    </submittedName>
</protein>
<dbReference type="InterPro" id="IPR013583">
    <property type="entry name" value="MCTP_C"/>
</dbReference>
<dbReference type="PaxDb" id="3708-A0A078HC29"/>
<keyword evidence="6" id="KW-0106">Calcium</keyword>
<feature type="transmembrane region" description="Helical" evidence="9">
    <location>
        <begin position="419"/>
        <end position="439"/>
    </location>
</feature>
<dbReference type="Gramene" id="CDY35342">
    <property type="protein sequence ID" value="CDY35342"/>
    <property type="gene ID" value="GSBRNA2T00058314001"/>
</dbReference>
<dbReference type="STRING" id="3708.A0A078HC29"/>
<dbReference type="Gene3D" id="2.60.40.150">
    <property type="entry name" value="C2 domain"/>
    <property type="match status" value="1"/>
</dbReference>
<evidence type="ECO:0000256" key="2">
    <source>
        <dbReference type="ARBA" id="ARBA00007923"/>
    </source>
</evidence>
<comment type="subcellular location">
    <subcellularLocation>
        <location evidence="1">Membrane</location>
        <topology evidence="1">Multi-pass membrane protein</topology>
    </subcellularLocation>
</comment>
<keyword evidence="4" id="KW-0479">Metal-binding</keyword>
<evidence type="ECO:0000313" key="11">
    <source>
        <dbReference type="EMBL" id="CAF2280824.1"/>
    </source>
</evidence>
<comment type="similarity">
    <text evidence="2">Belongs to the MCTP family.</text>
</comment>
<dbReference type="Pfam" id="PF00168">
    <property type="entry name" value="C2"/>
    <property type="match status" value="1"/>
</dbReference>
<accession>A0A078HC29</accession>
<feature type="transmembrane region" description="Helical" evidence="9">
    <location>
        <begin position="297"/>
        <end position="319"/>
    </location>
</feature>
<reference evidence="12 13" key="1">
    <citation type="journal article" date="2014" name="Science">
        <title>Plant genetics. Early allopolyploid evolution in the post-Neolithic Brassica napus oilseed genome.</title>
        <authorList>
            <person name="Chalhoub B."/>
            <person name="Denoeud F."/>
            <person name="Liu S."/>
            <person name="Parkin I.A."/>
            <person name="Tang H."/>
            <person name="Wang X."/>
            <person name="Chiquet J."/>
            <person name="Belcram H."/>
            <person name="Tong C."/>
            <person name="Samans B."/>
            <person name="Correa M."/>
            <person name="Da Silva C."/>
            <person name="Just J."/>
            <person name="Falentin C."/>
            <person name="Koh C.S."/>
            <person name="Le Clainche I."/>
            <person name="Bernard M."/>
            <person name="Bento P."/>
            <person name="Noel B."/>
            <person name="Labadie K."/>
            <person name="Alberti A."/>
            <person name="Charles M."/>
            <person name="Arnaud D."/>
            <person name="Guo H."/>
            <person name="Daviaud C."/>
            <person name="Alamery S."/>
            <person name="Jabbari K."/>
            <person name="Zhao M."/>
            <person name="Edger P.P."/>
            <person name="Chelaifa H."/>
            <person name="Tack D."/>
            <person name="Lassalle G."/>
            <person name="Mestiri I."/>
            <person name="Schnel N."/>
            <person name="Le Paslier M.C."/>
            <person name="Fan G."/>
            <person name="Renault V."/>
            <person name="Bayer P.E."/>
            <person name="Golicz A.A."/>
            <person name="Manoli S."/>
            <person name="Lee T.H."/>
            <person name="Thi V.H."/>
            <person name="Chalabi S."/>
            <person name="Hu Q."/>
            <person name="Fan C."/>
            <person name="Tollenaere R."/>
            <person name="Lu Y."/>
            <person name="Battail C."/>
            <person name="Shen J."/>
            <person name="Sidebottom C.H."/>
            <person name="Wang X."/>
            <person name="Canaguier A."/>
            <person name="Chauveau A."/>
            <person name="Berard A."/>
            <person name="Deniot G."/>
            <person name="Guan M."/>
            <person name="Liu Z."/>
            <person name="Sun F."/>
            <person name="Lim Y.P."/>
            <person name="Lyons E."/>
            <person name="Town C.D."/>
            <person name="Bancroft I."/>
            <person name="Wang X."/>
            <person name="Meng J."/>
            <person name="Ma J."/>
            <person name="Pires J.C."/>
            <person name="King G.J."/>
            <person name="Brunel D."/>
            <person name="Delourme R."/>
            <person name="Renard M."/>
            <person name="Aury J.M."/>
            <person name="Adams K.L."/>
            <person name="Batley J."/>
            <person name="Snowdon R.J."/>
            <person name="Tost J."/>
            <person name="Edwards D."/>
            <person name="Zhou Y."/>
            <person name="Hua W."/>
            <person name="Sharpe A.G."/>
            <person name="Paterson A.H."/>
            <person name="Guan C."/>
            <person name="Wincker P."/>
        </authorList>
    </citation>
    <scope>NUCLEOTIDE SEQUENCE [LARGE SCALE GENOMIC DNA]</scope>
    <source>
        <strain evidence="13">cv. Darmor-bzh</strain>
    </source>
</reference>
<keyword evidence="7 9" id="KW-1133">Transmembrane helix</keyword>
<evidence type="ECO:0000256" key="3">
    <source>
        <dbReference type="ARBA" id="ARBA00022692"/>
    </source>
</evidence>
<keyword evidence="8 9" id="KW-0472">Membrane</keyword>
<evidence type="ECO:0000256" key="5">
    <source>
        <dbReference type="ARBA" id="ARBA00022737"/>
    </source>
</evidence>
<dbReference type="PANTHER" id="PTHR31425:SF45">
    <property type="entry name" value="MULTIPLE C2 DOMAIN AND TRANSMEMBRANE REGION PROTEIN 12-RELATED"/>
    <property type="match status" value="1"/>
</dbReference>
<name>A0A078HC29_BRANA</name>
<evidence type="ECO:0000256" key="6">
    <source>
        <dbReference type="ARBA" id="ARBA00022837"/>
    </source>
</evidence>
<dbReference type="CDD" id="cd08379">
    <property type="entry name" value="C2D_MCTP_PRT_plant"/>
    <property type="match status" value="1"/>
</dbReference>
<keyword evidence="3 9" id="KW-0812">Transmembrane</keyword>
<dbReference type="GO" id="GO:0046872">
    <property type="term" value="F:metal ion binding"/>
    <property type="evidence" value="ECO:0007669"/>
    <property type="project" value="UniProtKB-KW"/>
</dbReference>
<dbReference type="EMBL" id="HG994358">
    <property type="protein sequence ID" value="CAF2280824.1"/>
    <property type="molecule type" value="Genomic_DNA"/>
</dbReference>
<organism evidence="12 13">
    <name type="scientific">Brassica napus</name>
    <name type="common">Rape</name>
    <dbReference type="NCBI Taxonomy" id="3708"/>
    <lineage>
        <taxon>Eukaryota</taxon>
        <taxon>Viridiplantae</taxon>
        <taxon>Streptophyta</taxon>
        <taxon>Embryophyta</taxon>
        <taxon>Tracheophyta</taxon>
        <taxon>Spermatophyta</taxon>
        <taxon>Magnoliopsida</taxon>
        <taxon>eudicotyledons</taxon>
        <taxon>Gunneridae</taxon>
        <taxon>Pentapetalae</taxon>
        <taxon>rosids</taxon>
        <taxon>malvids</taxon>
        <taxon>Brassicales</taxon>
        <taxon>Brassicaceae</taxon>
        <taxon>Brassiceae</taxon>
        <taxon>Brassica</taxon>
    </lineage>
</organism>
<dbReference type="InterPro" id="IPR035892">
    <property type="entry name" value="C2_domain_sf"/>
</dbReference>
<reference evidence="11" key="3">
    <citation type="submission" date="2021-01" db="EMBL/GenBank/DDBJ databases">
        <authorList>
            <consortium name="Genoscope - CEA"/>
            <person name="William W."/>
        </authorList>
    </citation>
    <scope>NUCLEOTIDE SEQUENCE</scope>
</reference>
<evidence type="ECO:0000256" key="1">
    <source>
        <dbReference type="ARBA" id="ARBA00004141"/>
    </source>
</evidence>
<dbReference type="Proteomes" id="UP000028999">
    <property type="component" value="Unassembled WGS sequence"/>
</dbReference>
<dbReference type="PANTHER" id="PTHR31425">
    <property type="entry name" value="PHOSPHORIBOSYLANTHRANILATE TRANSFERASE ISOFORM 1"/>
    <property type="match status" value="1"/>
</dbReference>
<evidence type="ECO:0000313" key="13">
    <source>
        <dbReference type="Proteomes" id="UP000028999"/>
    </source>
</evidence>
<gene>
    <name evidence="12" type="primary">BnaA04g15050D</name>
    <name evidence="11" type="ORF">DARMORV10_A04P19860.1</name>
    <name evidence="12" type="ORF">GSBRNA2T00058314001</name>
</gene>
<evidence type="ECO:0000256" key="4">
    <source>
        <dbReference type="ARBA" id="ARBA00022723"/>
    </source>
</evidence>
<dbReference type="InterPro" id="IPR047259">
    <property type="entry name" value="QUIRKY-like"/>
</dbReference>
<evidence type="ECO:0000256" key="8">
    <source>
        <dbReference type="ARBA" id="ARBA00023136"/>
    </source>
</evidence>
<dbReference type="EMBL" id="LK032350">
    <property type="protein sequence ID" value="CDY35342.1"/>
    <property type="molecule type" value="Genomic_DNA"/>
</dbReference>
<evidence type="ECO:0000259" key="10">
    <source>
        <dbReference type="PROSITE" id="PS50004"/>
    </source>
</evidence>
<proteinExistence type="inferred from homology"/>
<evidence type="ECO:0000256" key="9">
    <source>
        <dbReference type="SAM" id="Phobius"/>
    </source>
</evidence>
<dbReference type="FunFam" id="2.60.40.150:FF:000090">
    <property type="entry name" value="C2 domain-containing protein"/>
    <property type="match status" value="1"/>
</dbReference>
<keyword evidence="5" id="KW-0677">Repeat</keyword>
<keyword evidence="13" id="KW-1185">Reference proteome</keyword>
<reference evidence="12" key="2">
    <citation type="submission" date="2014-06" db="EMBL/GenBank/DDBJ databases">
        <authorList>
            <person name="Genoscope - CEA"/>
        </authorList>
    </citation>
    <scope>NUCLEOTIDE SEQUENCE</scope>
</reference>
<dbReference type="InterPro" id="IPR000008">
    <property type="entry name" value="C2_dom"/>
</dbReference>
<dbReference type="PROSITE" id="PS50004">
    <property type="entry name" value="C2"/>
    <property type="match status" value="1"/>
</dbReference>
<dbReference type="OMA" id="RIAPQWY"/>
<dbReference type="AlphaFoldDB" id="A0A078HC29"/>
<sequence length="486" mass="56097">MNAVKVPGSAPALFYDIEPPVNLEQAGDSRRFSSRIKMKLATDQAYHVLDECIQYSSDYRAFAKGLWPDLLGKLEIGILGATGLQPMKEWRDGRRSTDAYVVAKYGNKWARTRTVVGSFSPKWNEQYSWDVYDKCTTVTFGIFDNNQLAVVSSNTNLDGLIGKVRIPLTSLEWDRVYTCSCPILVLREDGLKKTGELQLVVRCLCVANAYVRATSPFRWMLPKAHYKSPMSMVQTEDLRWQAIRLNCLNLARAEPPLRNEVVLDMLRPTNKSFSMRITNANLERLRRAARMLVVFGWWYWILCLAVWPVVPVYLAVISLREIFRLGRLEFNRLVLGVETHPPPLVPLDLKLWGLDSPDLDELAEEFDTFSSSMVDVNVLRMRYDRLRREMGENVMLLLGDVASQCERFCALLSLLDSPLNWICFSLVCYAVVVFVYMFWDHVIFFQKFVFICFVVRWVNFQCFRNDLPSGISNFFRRLPTNEGPMF</sequence>
<dbReference type="SUPFAM" id="SSF49562">
    <property type="entry name" value="C2 domain (Calcium/lipid-binding domain, CaLB)"/>
    <property type="match status" value="1"/>
</dbReference>
<evidence type="ECO:0000256" key="7">
    <source>
        <dbReference type="ARBA" id="ARBA00022989"/>
    </source>
</evidence>